<dbReference type="RefSeq" id="WP_130964167.1">
    <property type="nucleotide sequence ID" value="NZ_SIRT01000006.1"/>
</dbReference>
<dbReference type="AlphaFoldDB" id="A0A4Q9FDF1"/>
<comment type="caution">
    <text evidence="1">The sequence shown here is derived from an EMBL/GenBank/DDBJ whole genome shotgun (WGS) entry which is preliminary data.</text>
</comment>
<sequence length="300" mass="34910">MKLFLKRILLFGLLFFLVEKASLFLLNCAKNNQYDKRLEYVLEGQMNKDIIIFGSSIGAGNILAGDIQKAQDLETYNLSYHGSDIIFHKFLLETLLKFNKAPEKILLVVDNPFYFKEAALSFRYDILKPLSEYNFINDALIEKDNQPYYSKFLYLGRLNKDMLSFKKVSNNDSNPLDSFGSQPLLDLEKYPSTIEKTKSNYQKDIEDLLKVKAFKDIQDMCKEHEIELICVFPPSFRTHNSVFIERFEQLIDKNVAKMFVYDTSLEAYLDKLNYYDNAHLNITGAKLFTSELNNYLSSLD</sequence>
<evidence type="ECO:0000313" key="2">
    <source>
        <dbReference type="Proteomes" id="UP000291142"/>
    </source>
</evidence>
<protein>
    <recommendedName>
        <fullName evidence="3">SGNH/GDSL hydrolase family protein</fullName>
    </recommendedName>
</protein>
<evidence type="ECO:0000313" key="1">
    <source>
        <dbReference type="EMBL" id="TBN03599.1"/>
    </source>
</evidence>
<proteinExistence type="predicted"/>
<dbReference type="EMBL" id="SIRT01000006">
    <property type="protein sequence ID" value="TBN03599.1"/>
    <property type="molecule type" value="Genomic_DNA"/>
</dbReference>
<dbReference type="Proteomes" id="UP000291142">
    <property type="component" value="Unassembled WGS sequence"/>
</dbReference>
<dbReference type="OrthoDB" id="869432at2"/>
<reference evidence="1 2" key="1">
    <citation type="submission" date="2019-02" db="EMBL/GenBank/DDBJ databases">
        <title>Hyunsoonleella sp., isolated from marine sediment.</title>
        <authorList>
            <person name="Liu B.-T."/>
        </authorList>
    </citation>
    <scope>NUCLEOTIDE SEQUENCE [LARGE SCALE GENOMIC DNA]</scope>
    <source>
        <strain evidence="1 2">T58</strain>
    </source>
</reference>
<evidence type="ECO:0008006" key="3">
    <source>
        <dbReference type="Google" id="ProtNLM"/>
    </source>
</evidence>
<keyword evidence="2" id="KW-1185">Reference proteome</keyword>
<name>A0A4Q9FDF1_9FLAO</name>
<accession>A0A4Q9FDF1</accession>
<organism evidence="1 2">
    <name type="scientific">Hyunsoonleella flava</name>
    <dbReference type="NCBI Taxonomy" id="2527939"/>
    <lineage>
        <taxon>Bacteria</taxon>
        <taxon>Pseudomonadati</taxon>
        <taxon>Bacteroidota</taxon>
        <taxon>Flavobacteriia</taxon>
        <taxon>Flavobacteriales</taxon>
        <taxon>Flavobacteriaceae</taxon>
    </lineage>
</organism>
<gene>
    <name evidence="1" type="ORF">EYD45_08765</name>
</gene>